<dbReference type="Proteomes" id="UP000800038">
    <property type="component" value="Unassembled WGS sequence"/>
</dbReference>
<dbReference type="GO" id="GO:1990846">
    <property type="term" value="F:ribonucleoside-diphosphate reductase inhibitor activity"/>
    <property type="evidence" value="ECO:0007669"/>
    <property type="project" value="TreeGrafter"/>
</dbReference>
<dbReference type="GO" id="GO:0008104">
    <property type="term" value="P:intracellular protein localization"/>
    <property type="evidence" value="ECO:0007669"/>
    <property type="project" value="TreeGrafter"/>
</dbReference>
<protein>
    <submittedName>
        <fullName evidence="7">Uncharacterized protein</fullName>
    </submittedName>
</protein>
<evidence type="ECO:0000256" key="2">
    <source>
        <dbReference type="ARBA" id="ARBA00004496"/>
    </source>
</evidence>
<evidence type="ECO:0000256" key="1">
    <source>
        <dbReference type="ARBA" id="ARBA00004123"/>
    </source>
</evidence>
<dbReference type="EMBL" id="ML976072">
    <property type="protein sequence ID" value="KAF1939890.1"/>
    <property type="molecule type" value="Genomic_DNA"/>
</dbReference>
<keyword evidence="5" id="KW-0539">Nucleus</keyword>
<dbReference type="OrthoDB" id="4072855at2759"/>
<evidence type="ECO:0000313" key="7">
    <source>
        <dbReference type="EMBL" id="KAF1939890.1"/>
    </source>
</evidence>
<evidence type="ECO:0000256" key="3">
    <source>
        <dbReference type="ARBA" id="ARBA00005459"/>
    </source>
</evidence>
<feature type="compositionally biased region" description="Polar residues" evidence="6">
    <location>
        <begin position="165"/>
        <end position="180"/>
    </location>
</feature>
<organism evidence="7 8">
    <name type="scientific">Clathrospora elynae</name>
    <dbReference type="NCBI Taxonomy" id="706981"/>
    <lineage>
        <taxon>Eukaryota</taxon>
        <taxon>Fungi</taxon>
        <taxon>Dikarya</taxon>
        <taxon>Ascomycota</taxon>
        <taxon>Pezizomycotina</taxon>
        <taxon>Dothideomycetes</taxon>
        <taxon>Pleosporomycetidae</taxon>
        <taxon>Pleosporales</taxon>
        <taxon>Diademaceae</taxon>
        <taxon>Clathrospora</taxon>
    </lineage>
</organism>
<proteinExistence type="inferred from homology"/>
<feature type="compositionally biased region" description="Polar residues" evidence="6">
    <location>
        <begin position="300"/>
        <end position="313"/>
    </location>
</feature>
<evidence type="ECO:0000256" key="5">
    <source>
        <dbReference type="ARBA" id="ARBA00023242"/>
    </source>
</evidence>
<name>A0A6A5SJP7_9PLEO</name>
<dbReference type="AlphaFoldDB" id="A0A6A5SJP7"/>
<keyword evidence="4" id="KW-0963">Cytoplasm</keyword>
<feature type="region of interest" description="Disordered" evidence="6">
    <location>
        <begin position="155"/>
        <end position="185"/>
    </location>
</feature>
<evidence type="ECO:0000256" key="6">
    <source>
        <dbReference type="SAM" id="MobiDB-lite"/>
    </source>
</evidence>
<comment type="similarity">
    <text evidence="3">Belongs to the DIF1/spd1 family.</text>
</comment>
<accession>A0A6A5SJP7</accession>
<dbReference type="Pfam" id="PF08591">
    <property type="entry name" value="RNR_inhib"/>
    <property type="match status" value="1"/>
</dbReference>
<feature type="region of interest" description="Disordered" evidence="6">
    <location>
        <begin position="300"/>
        <end position="334"/>
    </location>
</feature>
<comment type="subcellular location">
    <subcellularLocation>
        <location evidence="2">Cytoplasm</location>
    </subcellularLocation>
    <subcellularLocation>
        <location evidence="1">Nucleus</location>
    </subcellularLocation>
</comment>
<sequence>MASRLIRRPRLLKSVNKLRCRWSLLLRNRERSAQLLIDCRHPSRPFFTYCSPSCSGAESAFYPPFLVRHLIDSRAVIPDPCPSFAPKARACIEAASESPLPSLHQRHNPTTWPTLLSPASTFAMQARFTTTEEHRSKRKFQPSITSYFGVQDDFEDSDDLRGLDPTSQPLHQHNKTTQQPRARLAPEVPGQVQADLLSVGMRVRKSVPEGYKTLKMSAVPSIKATLSKPRLAGLDVKPSRDAVPDDFVHQRELLPFCGLHKIGGFAEQPTTNIHLYAGLDSHGVRPTNLFPLSAEAFTQPFSSQSSTDSGYLTSSPPRRPNPLNPSKRSWQDEDDLKPLNTNFLFALPMKGFGFGGASVEMDDVPVSPLSETPPQSFNITPAVRQFAQPKSRRAGQRKMMGDEDMDMDMEMNIENAERIEGRIAAGSGSDFEEADFLAREVDMGDI</sequence>
<dbReference type="GO" id="GO:0005634">
    <property type="term" value="C:nucleus"/>
    <property type="evidence" value="ECO:0007669"/>
    <property type="project" value="UniProtKB-SubCell"/>
</dbReference>
<keyword evidence="8" id="KW-1185">Reference proteome</keyword>
<reference evidence="7" key="1">
    <citation type="journal article" date="2020" name="Stud. Mycol.">
        <title>101 Dothideomycetes genomes: a test case for predicting lifestyles and emergence of pathogens.</title>
        <authorList>
            <person name="Haridas S."/>
            <person name="Albert R."/>
            <person name="Binder M."/>
            <person name="Bloem J."/>
            <person name="Labutti K."/>
            <person name="Salamov A."/>
            <person name="Andreopoulos B."/>
            <person name="Baker S."/>
            <person name="Barry K."/>
            <person name="Bills G."/>
            <person name="Bluhm B."/>
            <person name="Cannon C."/>
            <person name="Castanera R."/>
            <person name="Culley D."/>
            <person name="Daum C."/>
            <person name="Ezra D."/>
            <person name="Gonzalez J."/>
            <person name="Henrissat B."/>
            <person name="Kuo A."/>
            <person name="Liang C."/>
            <person name="Lipzen A."/>
            <person name="Lutzoni F."/>
            <person name="Magnuson J."/>
            <person name="Mondo S."/>
            <person name="Nolan M."/>
            <person name="Ohm R."/>
            <person name="Pangilinan J."/>
            <person name="Park H.-J."/>
            <person name="Ramirez L."/>
            <person name="Alfaro M."/>
            <person name="Sun H."/>
            <person name="Tritt A."/>
            <person name="Yoshinaga Y."/>
            <person name="Zwiers L.-H."/>
            <person name="Turgeon B."/>
            <person name="Goodwin S."/>
            <person name="Spatafora J."/>
            <person name="Crous P."/>
            <person name="Grigoriev I."/>
        </authorList>
    </citation>
    <scope>NUCLEOTIDE SEQUENCE</scope>
    <source>
        <strain evidence="7">CBS 161.51</strain>
    </source>
</reference>
<dbReference type="InterPro" id="IPR013900">
    <property type="entry name" value="RNR_inhibitor"/>
</dbReference>
<dbReference type="PANTHER" id="PTHR28081">
    <property type="entry name" value="DAMAGE-REGULATED IMPORT FACILITATOR 1-RELATED"/>
    <property type="match status" value="1"/>
</dbReference>
<dbReference type="GO" id="GO:0005737">
    <property type="term" value="C:cytoplasm"/>
    <property type="evidence" value="ECO:0007669"/>
    <property type="project" value="UniProtKB-SubCell"/>
</dbReference>
<evidence type="ECO:0000256" key="4">
    <source>
        <dbReference type="ARBA" id="ARBA00022490"/>
    </source>
</evidence>
<evidence type="ECO:0000313" key="8">
    <source>
        <dbReference type="Proteomes" id="UP000800038"/>
    </source>
</evidence>
<gene>
    <name evidence="7" type="ORF">EJ02DRAFT_456454</name>
</gene>
<dbReference type="PANTHER" id="PTHR28081:SF1">
    <property type="entry name" value="DAMAGE-REGULATED IMPORT FACILITATOR 1"/>
    <property type="match status" value="1"/>
</dbReference>